<dbReference type="STRING" id="1441095.AM592_01350"/>
<comment type="similarity">
    <text evidence="1">Belongs to the NAD(P)-dependent epimerase/dehydratase family. SDR39U1 subfamily.</text>
</comment>
<keyword evidence="5" id="KW-1185">Reference proteome</keyword>
<evidence type="ECO:0000259" key="2">
    <source>
        <dbReference type="Pfam" id="PF01370"/>
    </source>
</evidence>
<proteinExistence type="inferred from homology"/>
<reference evidence="4 5" key="2">
    <citation type="journal article" date="2016" name="Int. J. Syst. Evol. Microbiol.">
        <title>Bacillus gobiensis sp. nov., isolated from a soil sample.</title>
        <authorList>
            <person name="Liu B."/>
            <person name="Liu G.H."/>
            <person name="Cetin S."/>
            <person name="Schumann P."/>
            <person name="Pan Z.Z."/>
            <person name="Chen Q.Q."/>
        </authorList>
    </citation>
    <scope>NUCLEOTIDE SEQUENCE [LARGE SCALE GENOMIC DNA]</scope>
    <source>
        <strain evidence="4 5">FJAT-4402</strain>
    </source>
</reference>
<dbReference type="InterPro" id="IPR001509">
    <property type="entry name" value="Epimerase_deHydtase"/>
</dbReference>
<dbReference type="RefSeq" id="WP_053602121.1">
    <property type="nucleotide sequence ID" value="NZ_CP012600.1"/>
</dbReference>
<dbReference type="Proteomes" id="UP000067625">
    <property type="component" value="Chromosome"/>
</dbReference>
<name>A0A0M5J9E9_9BACI</name>
<dbReference type="Pfam" id="PF08338">
    <property type="entry name" value="DUF1731"/>
    <property type="match status" value="1"/>
</dbReference>
<dbReference type="OrthoDB" id="9801773at2"/>
<dbReference type="InterPro" id="IPR013549">
    <property type="entry name" value="DUF1731"/>
</dbReference>
<dbReference type="EMBL" id="CP012600">
    <property type="protein sequence ID" value="ALC80394.1"/>
    <property type="molecule type" value="Genomic_DNA"/>
</dbReference>
<dbReference type="SUPFAM" id="SSF51735">
    <property type="entry name" value="NAD(P)-binding Rossmann-fold domains"/>
    <property type="match status" value="1"/>
</dbReference>
<accession>A0A0M5J9E9</accession>
<organism evidence="4 5">
    <name type="scientific">Bacillus gobiensis</name>
    <dbReference type="NCBI Taxonomy" id="1441095"/>
    <lineage>
        <taxon>Bacteria</taxon>
        <taxon>Bacillati</taxon>
        <taxon>Bacillota</taxon>
        <taxon>Bacilli</taxon>
        <taxon>Bacillales</taxon>
        <taxon>Bacillaceae</taxon>
        <taxon>Bacillus</taxon>
    </lineage>
</organism>
<reference evidence="5" key="1">
    <citation type="submission" date="2015-08" db="EMBL/GenBank/DDBJ databases">
        <title>Genome sequencing project for genomic taxonomy and phylogenomics of Bacillus-like bacteria.</title>
        <authorList>
            <person name="Liu B."/>
            <person name="Wang J."/>
            <person name="Zhu Y."/>
            <person name="Liu G."/>
            <person name="Chen Q."/>
            <person name="Chen Z."/>
            <person name="Lan J."/>
            <person name="Che J."/>
            <person name="Ge C."/>
            <person name="Shi H."/>
            <person name="Pan Z."/>
            <person name="Liu X."/>
        </authorList>
    </citation>
    <scope>NUCLEOTIDE SEQUENCE [LARGE SCALE GENOMIC DNA]</scope>
    <source>
        <strain evidence="5">FJAT-4402</strain>
    </source>
</reference>
<evidence type="ECO:0000313" key="4">
    <source>
        <dbReference type="EMBL" id="ALC80394.1"/>
    </source>
</evidence>
<evidence type="ECO:0000259" key="3">
    <source>
        <dbReference type="Pfam" id="PF08338"/>
    </source>
</evidence>
<dbReference type="Gene3D" id="3.40.50.720">
    <property type="entry name" value="NAD(P)-binding Rossmann-like Domain"/>
    <property type="match status" value="1"/>
</dbReference>
<dbReference type="NCBIfam" id="TIGR01777">
    <property type="entry name" value="yfcH"/>
    <property type="match status" value="1"/>
</dbReference>
<protein>
    <submittedName>
        <fullName evidence="4">Multidrug MFS transporter</fullName>
    </submittedName>
</protein>
<dbReference type="Pfam" id="PF01370">
    <property type="entry name" value="Epimerase"/>
    <property type="match status" value="1"/>
</dbReference>
<dbReference type="PANTHER" id="PTHR11092:SF0">
    <property type="entry name" value="EPIMERASE FAMILY PROTEIN SDR39U1"/>
    <property type="match status" value="1"/>
</dbReference>
<dbReference type="PANTHER" id="PTHR11092">
    <property type="entry name" value="SUGAR NUCLEOTIDE EPIMERASE RELATED"/>
    <property type="match status" value="1"/>
</dbReference>
<dbReference type="PATRIC" id="fig|1441095.3.peg.301"/>
<dbReference type="AlphaFoldDB" id="A0A0M5J9E9"/>
<evidence type="ECO:0000313" key="5">
    <source>
        <dbReference type="Proteomes" id="UP000067625"/>
    </source>
</evidence>
<dbReference type="CDD" id="cd05242">
    <property type="entry name" value="SDR_a8"/>
    <property type="match status" value="1"/>
</dbReference>
<evidence type="ECO:0000256" key="1">
    <source>
        <dbReference type="ARBA" id="ARBA00009353"/>
    </source>
</evidence>
<sequence>MNIAITGGTGFIGEHLTKTLTTRGHHVYILTRNPKKAEENVTYVKWVTDDSAPESSLPDIDAWINLAGKSIFTRWTRKNKDAILTSRIQATREVKRLIEANEKNPAVLIQASAVGIYGTSIENTFTEDSVTSNEDFLSHVSHKWEEEARQIESLGIRTVYTRFGIVLGANGGSLLMMKLPYIFFGGGPIGSGKQWLSWIHVDDACDLIMNAISRQDISGPLNITSPNPIEMNELGRSIGSAMGRPHWLKAPAPLLQLALGEMSMMILKGQRVLPKKALLQDYNYNFPHINEALDNLIQS</sequence>
<gene>
    <name evidence="4" type="ORF">AM592_01350</name>
</gene>
<feature type="domain" description="DUF1731" evidence="3">
    <location>
        <begin position="250"/>
        <end position="296"/>
    </location>
</feature>
<dbReference type="InterPro" id="IPR036291">
    <property type="entry name" value="NAD(P)-bd_dom_sf"/>
</dbReference>
<dbReference type="InterPro" id="IPR010099">
    <property type="entry name" value="SDR39U1"/>
</dbReference>
<feature type="domain" description="NAD-dependent epimerase/dehydratase" evidence="2">
    <location>
        <begin position="3"/>
        <end position="215"/>
    </location>
</feature>